<reference evidence="1" key="1">
    <citation type="submission" date="2021-04" db="EMBL/GenBank/DDBJ databases">
        <authorList>
            <person name="Hartkoorn R.C."/>
            <person name="Beaudoing E."/>
            <person name="Hot D."/>
        </authorList>
    </citation>
    <scope>NUCLEOTIDE SEQUENCE</scope>
    <source>
        <strain evidence="1">NRRL B-16292</strain>
    </source>
</reference>
<organism evidence="1 2">
    <name type="scientific">Dactylosporangium fulvum</name>
    <dbReference type="NCBI Taxonomy" id="53359"/>
    <lineage>
        <taxon>Bacteria</taxon>
        <taxon>Bacillati</taxon>
        <taxon>Actinomycetota</taxon>
        <taxon>Actinomycetes</taxon>
        <taxon>Micromonosporales</taxon>
        <taxon>Micromonosporaceae</taxon>
        <taxon>Dactylosporangium</taxon>
    </lineage>
</organism>
<protein>
    <submittedName>
        <fullName evidence="1">Exopolyphosphatase</fullName>
    </submittedName>
</protein>
<dbReference type="SUPFAM" id="SSF64182">
    <property type="entry name" value="DHH phosphoesterases"/>
    <property type="match status" value="1"/>
</dbReference>
<accession>A0ABY5W0F7</accession>
<dbReference type="Proteomes" id="UP001059617">
    <property type="component" value="Chromosome"/>
</dbReference>
<dbReference type="RefSeq" id="WP_259860284.1">
    <property type="nucleotide sequence ID" value="NZ_BAAAST010000023.1"/>
</dbReference>
<reference evidence="1" key="2">
    <citation type="submission" date="2022-09" db="EMBL/GenBank/DDBJ databases">
        <title>Biosynthetic gene clusters of Dactylosporangioum fulvum.</title>
        <authorList>
            <person name="Caradec T."/>
        </authorList>
    </citation>
    <scope>NUCLEOTIDE SEQUENCE</scope>
    <source>
        <strain evidence="1">NRRL B-16292</strain>
    </source>
</reference>
<dbReference type="PIRSF" id="PIRSF028235">
    <property type="entry name" value="UCP028235"/>
    <property type="match status" value="1"/>
</dbReference>
<proteinExistence type="predicted"/>
<gene>
    <name evidence="1" type="ORF">Dfulv_47005</name>
</gene>
<dbReference type="InterPro" id="IPR038763">
    <property type="entry name" value="DHH_sf"/>
</dbReference>
<dbReference type="EMBL" id="CP073720">
    <property type="protein sequence ID" value="UWP82514.1"/>
    <property type="molecule type" value="Genomic_DNA"/>
</dbReference>
<evidence type="ECO:0000313" key="1">
    <source>
        <dbReference type="EMBL" id="UWP82514.1"/>
    </source>
</evidence>
<dbReference type="Gene3D" id="3.10.310.30">
    <property type="match status" value="1"/>
</dbReference>
<evidence type="ECO:0000313" key="2">
    <source>
        <dbReference type="Proteomes" id="UP001059617"/>
    </source>
</evidence>
<sequence length="316" mass="34972">MKYRLVTRSDFDGLVCAVLLRHLDLIGDITFVHPKDVQDGTVEIGPTDILTNLPYAPGAHLVFDHHHSEALRTGGTATNHVIDAGAPSAARVIYEHFGGRERFPAVSDDLMEAVDRADSAQYDITEILQPTGWTLLNFLMDSRTGLGRFRQFRISNYQLMMLLIDACIDHQDVEEILALPDVAERAELFRDQQDLFVDQLKRVSHVHGDVVVVDLRDEDVIFAGNRFMIYALFPEARISIHVIWGRQKLNTVFAVGKSILDRSSPTDVGSIMLQYGGGGHLAAGTCQVPHDEAERMLGELIEKVGAPMSSALGGRS</sequence>
<keyword evidence="2" id="KW-1185">Reference proteome</keyword>
<dbReference type="InterPro" id="IPR016877">
    <property type="entry name" value="UCP028235"/>
</dbReference>
<name>A0ABY5W0F7_9ACTN</name>